<feature type="compositionally biased region" description="Polar residues" evidence="1">
    <location>
        <begin position="227"/>
        <end position="239"/>
    </location>
</feature>
<accession>A0A5B0SJ35</accession>
<feature type="compositionally biased region" description="Polar residues" evidence="1">
    <location>
        <begin position="136"/>
        <end position="160"/>
    </location>
</feature>
<dbReference type="EMBL" id="VSWC01000184">
    <property type="protein sequence ID" value="KAA1067427.1"/>
    <property type="molecule type" value="Genomic_DNA"/>
</dbReference>
<feature type="region of interest" description="Disordered" evidence="1">
    <location>
        <begin position="288"/>
        <end position="326"/>
    </location>
</feature>
<dbReference type="Proteomes" id="UP000325313">
    <property type="component" value="Unassembled WGS sequence"/>
</dbReference>
<evidence type="ECO:0000256" key="1">
    <source>
        <dbReference type="SAM" id="MobiDB-lite"/>
    </source>
</evidence>
<comment type="caution">
    <text evidence="3">The sequence shown here is derived from an EMBL/GenBank/DDBJ whole genome shotgun (WGS) entry which is preliminary data.</text>
</comment>
<name>A0A5B0SJ35_PUCGR</name>
<organism evidence="3 5">
    <name type="scientific">Puccinia graminis f. sp. tritici</name>
    <dbReference type="NCBI Taxonomy" id="56615"/>
    <lineage>
        <taxon>Eukaryota</taxon>
        <taxon>Fungi</taxon>
        <taxon>Dikarya</taxon>
        <taxon>Basidiomycota</taxon>
        <taxon>Pucciniomycotina</taxon>
        <taxon>Pucciniomycetes</taxon>
        <taxon>Pucciniales</taxon>
        <taxon>Pucciniaceae</taxon>
        <taxon>Puccinia</taxon>
    </lineage>
</organism>
<evidence type="ECO:0000313" key="2">
    <source>
        <dbReference type="EMBL" id="KAA1067427.1"/>
    </source>
</evidence>
<gene>
    <name evidence="2" type="ORF">PGT21_005155</name>
    <name evidence="3" type="ORF">PGTUg99_018234</name>
</gene>
<feature type="region of interest" description="Disordered" evidence="1">
    <location>
        <begin position="81"/>
        <end position="114"/>
    </location>
</feature>
<dbReference type="Proteomes" id="UP000324748">
    <property type="component" value="Unassembled WGS sequence"/>
</dbReference>
<proteinExistence type="predicted"/>
<dbReference type="OrthoDB" id="2499665at2759"/>
<feature type="region of interest" description="Disordered" evidence="1">
    <location>
        <begin position="129"/>
        <end position="252"/>
    </location>
</feature>
<dbReference type="AlphaFoldDB" id="A0A5B0SJ35"/>
<evidence type="ECO:0000313" key="5">
    <source>
        <dbReference type="Proteomes" id="UP000325313"/>
    </source>
</evidence>
<protein>
    <submittedName>
        <fullName evidence="3">Uncharacterized protein</fullName>
    </submittedName>
</protein>
<dbReference type="EMBL" id="VDEP01000005">
    <property type="protein sequence ID" value="KAA1137790.1"/>
    <property type="molecule type" value="Genomic_DNA"/>
</dbReference>
<evidence type="ECO:0000313" key="3">
    <source>
        <dbReference type="EMBL" id="KAA1137790.1"/>
    </source>
</evidence>
<keyword evidence="4" id="KW-1185">Reference proteome</keyword>
<feature type="compositionally biased region" description="Polar residues" evidence="1">
    <location>
        <begin position="293"/>
        <end position="303"/>
    </location>
</feature>
<evidence type="ECO:0000313" key="4">
    <source>
        <dbReference type="Proteomes" id="UP000324748"/>
    </source>
</evidence>
<sequence>MMDWPGGNIQTGHTPQLLPFIPTSPGLQLQGDLDNNHNRRVPKTLNLLASRLSGHLSIGRHESRKRPLSLGQRDYWIEEEDGNDESRQITSKRRRLDLNLEPPSPEPAIDPLHEKNSRGKYQYLNLNLHPPIASEGSDSSAGSFRSQFQPSGKEATQTPQVEAGPSRKKTLTLNQQNYWTEGENGDDNSTQPASKKRRLDLNLQSYSREPVLDTAYGQGSRGKYQDWNLNLHPSTSGEDSYSLPAPPRPEIPPNYVNPVSSQADPVIGSESRVEIPYPIVLYENRVDNVPEEPNSSKNGSRPSPVQLEPAGQLHGANSRSPDPESHLRNTLIIGIDTPHGSEESGGSGDEEVLIREFYVENLNPKIWPWISIIWQRVQKSIFRELEKSVDPLIQDFIDEYLRHPDYGINYQKTNVQRNVREEAHRLKNQIREIREVSHLLWAINLRVLELIGVDRFDTAYLEEQTKLLRWFVGFILIRIDPSSSHFPNQPKQQLSKQFSDICENLYQKISEAVECAENESVYRITLPWKGISHDTAFLSHKEELMNQSTVYLLGFYYKNVNHNKWEKIFGEEDRYFVLRIVNFGHRWMRRPLRISQQAVKKKNGGRMTPWEAPLPDGVSSSPEKKLKNFIFAFERFVVPIQERPDYDIPQFVDHKTFSLGTQDPKLWAWISRMKIQSKLESPPENQPTIALKKDMRKYLEGASHSNKAQKLELLSIAYDDKKLSQKLMFLSDYIWSINTRFLESLGCERSEETFVNEQRWVQMYFGFILSKLIHQKEDFKKSKNLSGQHSLINQKLKEKFEGLILKYILLSENNVEPKFKAKYNDQENSSYSPVTSKDLIMTEMVCNILGSYYKNQNIKKWKLLFKADKHMFEFLTRISSTKFYSGKTAKYNEDFLPVFKSFKLLPWKTQVDKSIKSLSVKMKSWLRRKPQKSIFKWVKEINQNN</sequence>
<reference evidence="4 5" key="1">
    <citation type="submission" date="2019-05" db="EMBL/GenBank/DDBJ databases">
        <title>Emergence of the Ug99 lineage of the wheat stem rust pathogen through somatic hybridization.</title>
        <authorList>
            <person name="Li F."/>
            <person name="Upadhyaya N.M."/>
            <person name="Sperschneider J."/>
            <person name="Matny O."/>
            <person name="Nguyen-Phuc H."/>
            <person name="Mago R."/>
            <person name="Raley C."/>
            <person name="Miller M.E."/>
            <person name="Silverstein K.A.T."/>
            <person name="Henningsen E."/>
            <person name="Hirsch C.D."/>
            <person name="Visser B."/>
            <person name="Pretorius Z.A."/>
            <person name="Steffenson B.J."/>
            <person name="Schwessinger B."/>
            <person name="Dodds P.N."/>
            <person name="Figueroa M."/>
        </authorList>
    </citation>
    <scope>NUCLEOTIDE SEQUENCE [LARGE SCALE GENOMIC DNA]</scope>
    <source>
        <strain evidence="2">21-0</strain>
        <strain evidence="3 5">Ug99</strain>
    </source>
</reference>